<protein>
    <submittedName>
        <fullName evidence="3">Membrane protein</fullName>
    </submittedName>
</protein>
<accession>A0A075K361</accession>
<dbReference type="Proteomes" id="UP000027987">
    <property type="component" value="Chromosome"/>
</dbReference>
<proteinExistence type="predicted"/>
<evidence type="ECO:0000313" key="4">
    <source>
        <dbReference type="Proteomes" id="UP000027987"/>
    </source>
</evidence>
<evidence type="ECO:0000256" key="1">
    <source>
        <dbReference type="SAM" id="SignalP"/>
    </source>
</evidence>
<dbReference type="AlphaFoldDB" id="A0A075K361"/>
<dbReference type="Pfam" id="PF05433">
    <property type="entry name" value="Rick_17kDa_Anti"/>
    <property type="match status" value="1"/>
</dbReference>
<dbReference type="OrthoDB" id="7024601at2"/>
<dbReference type="PATRIC" id="fig|1217721.7.peg.3330"/>
<dbReference type="HOGENOM" id="CLU_1765117_0_0_6"/>
<gene>
    <name evidence="3" type="ORF">HY57_16230</name>
</gene>
<dbReference type="GO" id="GO:0019867">
    <property type="term" value="C:outer membrane"/>
    <property type="evidence" value="ECO:0007669"/>
    <property type="project" value="InterPro"/>
</dbReference>
<feature type="domain" description="Glycine zipper 2TM" evidence="2">
    <location>
        <begin position="54"/>
        <end position="94"/>
    </location>
</feature>
<evidence type="ECO:0000313" key="3">
    <source>
        <dbReference type="EMBL" id="AIF48676.1"/>
    </source>
</evidence>
<dbReference type="STRING" id="1217721.HY57_16230"/>
<dbReference type="RefSeq" id="WP_019465410.1">
    <property type="nucleotide sequence ID" value="NZ_ALOY01000156.1"/>
</dbReference>
<dbReference type="InterPro" id="IPR008816">
    <property type="entry name" value="Gly_zipper_2TM_dom"/>
</dbReference>
<keyword evidence="4" id="KW-1185">Reference proteome</keyword>
<dbReference type="EMBL" id="CP008884">
    <property type="protein sequence ID" value="AIF48676.1"/>
    <property type="molecule type" value="Genomic_DNA"/>
</dbReference>
<organism evidence="3 4">
    <name type="scientific">Dyella japonica A8</name>
    <dbReference type="NCBI Taxonomy" id="1217721"/>
    <lineage>
        <taxon>Bacteria</taxon>
        <taxon>Pseudomonadati</taxon>
        <taxon>Pseudomonadota</taxon>
        <taxon>Gammaproteobacteria</taxon>
        <taxon>Lysobacterales</taxon>
        <taxon>Rhodanobacteraceae</taxon>
        <taxon>Dyella</taxon>
    </lineage>
</organism>
<keyword evidence="1" id="KW-0732">Signal</keyword>
<feature type="chain" id="PRO_5001706779" evidence="1">
    <location>
        <begin position="25"/>
        <end position="147"/>
    </location>
</feature>
<evidence type="ECO:0000259" key="2">
    <source>
        <dbReference type="Pfam" id="PF05433"/>
    </source>
</evidence>
<reference evidence="3 4" key="1">
    <citation type="submission" date="2014-07" db="EMBL/GenBank/DDBJ databases">
        <title>Complete Genome Sequence of Dyella japonica Strain A8 Isolated from Malaysian Tropical Soil.</title>
        <authorList>
            <person name="Hui R.K.H."/>
            <person name="Chen J.-W."/>
            <person name="Chan K.-G."/>
            <person name="Leung F.C.C."/>
        </authorList>
    </citation>
    <scope>NUCLEOTIDE SEQUENCE [LARGE SCALE GENOMIC DNA]</scope>
    <source>
        <strain evidence="3 4">A8</strain>
    </source>
</reference>
<dbReference type="PROSITE" id="PS51257">
    <property type="entry name" value="PROKAR_LIPOPROTEIN"/>
    <property type="match status" value="1"/>
</dbReference>
<feature type="signal peptide" evidence="1">
    <location>
        <begin position="1"/>
        <end position="24"/>
    </location>
</feature>
<sequence length="147" mass="14540">MKARSLATLAATALLGACATAPGASPSGATEIRAGVVEQVSNVQIETNHHTGVGAVVGGAVGLGVGSLIGAGTGRDVAMVLGTVGGAVAGNEVQKHYDKPVAGQQIIVRLKNGVLVSVTQPASTTFRTGEKVYVEGNGENARVVAQP</sequence>
<dbReference type="KEGG" id="dja:HY57_16230"/>
<name>A0A075K361_9GAMM</name>